<dbReference type="AlphaFoldDB" id="A0A4D6LZS0"/>
<dbReference type="GO" id="GO:0003723">
    <property type="term" value="F:RNA binding"/>
    <property type="evidence" value="ECO:0007669"/>
    <property type="project" value="UniProtKB-KW"/>
</dbReference>
<evidence type="ECO:0000256" key="4">
    <source>
        <dbReference type="ARBA" id="ARBA00022884"/>
    </source>
</evidence>
<keyword evidence="3" id="KW-0862">Zinc</keyword>
<name>A0A4D6LZS0_VIGUN</name>
<sequence length="286" mass="31438">MKSQSVGLCLKRLWDSSLLSLSTGPAEYSCGQQIVQTVTAAGWIGPIDSNIHCFRAVVVGKLVLDDSETVKAILDKGNPRYVCESRVLVKPYKEKPKLMLRKHSDRVEHQHPAYYAAHYLDVDTEPTPIPRGCRNPRSLRSLIIEQQEEAAFEFQRRPGVVKCHVKLELEVLKQFGLTAAAWLSPFGADVSLEYLLAGVVKCHVKLELEVLKQFGLTAAAWLSPFGADVSLEYLLAGVVKCHVKLELEVLKQFGLTAAAWLSPFGADVSLEYLLGAGLLGLARGIG</sequence>
<keyword evidence="7" id="KW-1185">Reference proteome</keyword>
<evidence type="ECO:0000313" key="7">
    <source>
        <dbReference type="Proteomes" id="UP000501690"/>
    </source>
</evidence>
<organism evidence="6 7">
    <name type="scientific">Vigna unguiculata</name>
    <name type="common">Cowpea</name>
    <dbReference type="NCBI Taxonomy" id="3917"/>
    <lineage>
        <taxon>Eukaryota</taxon>
        <taxon>Viridiplantae</taxon>
        <taxon>Streptophyta</taxon>
        <taxon>Embryophyta</taxon>
        <taxon>Tracheophyta</taxon>
        <taxon>Spermatophyta</taxon>
        <taxon>Magnoliopsida</taxon>
        <taxon>eudicotyledons</taxon>
        <taxon>Gunneridae</taxon>
        <taxon>Pentapetalae</taxon>
        <taxon>rosids</taxon>
        <taxon>fabids</taxon>
        <taxon>Fabales</taxon>
        <taxon>Fabaceae</taxon>
        <taxon>Papilionoideae</taxon>
        <taxon>50 kb inversion clade</taxon>
        <taxon>NPAAA clade</taxon>
        <taxon>indigoferoid/millettioid clade</taxon>
        <taxon>Phaseoleae</taxon>
        <taxon>Vigna</taxon>
    </lineage>
</organism>
<dbReference type="GO" id="GO:0003677">
    <property type="term" value="F:DNA binding"/>
    <property type="evidence" value="ECO:0007669"/>
    <property type="project" value="UniProtKB-KW"/>
</dbReference>
<keyword evidence="5" id="KW-0238">DNA-binding</keyword>
<dbReference type="Proteomes" id="UP000501690">
    <property type="component" value="Linkage Group LG5"/>
</dbReference>
<evidence type="ECO:0000256" key="5">
    <source>
        <dbReference type="ARBA" id="ARBA00023125"/>
    </source>
</evidence>
<evidence type="ECO:0000256" key="3">
    <source>
        <dbReference type="ARBA" id="ARBA00022833"/>
    </source>
</evidence>
<gene>
    <name evidence="6" type="ORF">DEO72_LG5g1397</name>
</gene>
<keyword evidence="2" id="KW-0863">Zinc-finger</keyword>
<evidence type="ECO:0000256" key="1">
    <source>
        <dbReference type="ARBA" id="ARBA00022723"/>
    </source>
</evidence>
<dbReference type="EMBL" id="CP039349">
    <property type="protein sequence ID" value="QCD93324.1"/>
    <property type="molecule type" value="Genomic_DNA"/>
</dbReference>
<evidence type="ECO:0000256" key="2">
    <source>
        <dbReference type="ARBA" id="ARBA00022771"/>
    </source>
</evidence>
<dbReference type="GO" id="GO:0008270">
    <property type="term" value="F:zinc ion binding"/>
    <property type="evidence" value="ECO:0007669"/>
    <property type="project" value="UniProtKB-KW"/>
</dbReference>
<proteinExistence type="predicted"/>
<dbReference type="PANTHER" id="PTHR24009:SF0">
    <property type="entry name" value="ZINC FINGER CCCH DOMAIN-CONTAINING PROTEIN 18"/>
    <property type="match status" value="1"/>
</dbReference>
<evidence type="ECO:0000313" key="6">
    <source>
        <dbReference type="EMBL" id="QCD93324.1"/>
    </source>
</evidence>
<protein>
    <submittedName>
        <fullName evidence="6">Uncharacterized protein</fullName>
    </submittedName>
</protein>
<keyword evidence="1" id="KW-0479">Metal-binding</keyword>
<accession>A0A4D6LZS0</accession>
<dbReference type="PANTHER" id="PTHR24009">
    <property type="entry name" value="RNA-BINDING (RRM/RBD/RNP MOTIFS)"/>
    <property type="match status" value="1"/>
</dbReference>
<keyword evidence="4" id="KW-0694">RNA-binding</keyword>
<reference evidence="6 7" key="1">
    <citation type="submission" date="2019-04" db="EMBL/GenBank/DDBJ databases">
        <title>An improved genome assembly and genetic linkage map for asparagus bean, Vigna unguiculata ssp. sesquipedialis.</title>
        <authorList>
            <person name="Xia Q."/>
            <person name="Zhang R."/>
            <person name="Dong Y."/>
        </authorList>
    </citation>
    <scope>NUCLEOTIDE SEQUENCE [LARGE SCALE GENOMIC DNA]</scope>
    <source>
        <tissue evidence="6">Leaf</tissue>
    </source>
</reference>